<feature type="non-terminal residue" evidence="1">
    <location>
        <position position="1"/>
    </location>
</feature>
<feature type="non-terminal residue" evidence="1">
    <location>
        <position position="117"/>
    </location>
</feature>
<gene>
    <name evidence="1" type="ORF">g.57129</name>
</gene>
<protein>
    <submittedName>
        <fullName evidence="1">Uncharacterized protein</fullName>
    </submittedName>
</protein>
<organism evidence="1">
    <name type="scientific">Homalodisca liturata</name>
    <dbReference type="NCBI Taxonomy" id="320908"/>
    <lineage>
        <taxon>Eukaryota</taxon>
        <taxon>Metazoa</taxon>
        <taxon>Ecdysozoa</taxon>
        <taxon>Arthropoda</taxon>
        <taxon>Hexapoda</taxon>
        <taxon>Insecta</taxon>
        <taxon>Pterygota</taxon>
        <taxon>Neoptera</taxon>
        <taxon>Paraneoptera</taxon>
        <taxon>Hemiptera</taxon>
        <taxon>Auchenorrhyncha</taxon>
        <taxon>Membracoidea</taxon>
        <taxon>Cicadellidae</taxon>
        <taxon>Cicadellinae</taxon>
        <taxon>Proconiini</taxon>
        <taxon>Homalodisca</taxon>
    </lineage>
</organism>
<evidence type="ECO:0000313" key="1">
    <source>
        <dbReference type="EMBL" id="JAT02863.1"/>
    </source>
</evidence>
<reference evidence="1" key="1">
    <citation type="submission" date="2015-11" db="EMBL/GenBank/DDBJ databases">
        <title>De novo transcriptome assembly of four potential Pierce s Disease insect vectors from Arizona vineyards.</title>
        <authorList>
            <person name="Tassone E.E."/>
        </authorList>
    </citation>
    <scope>NUCLEOTIDE SEQUENCE</scope>
</reference>
<accession>A0A1B6JUL7</accession>
<name>A0A1B6JUL7_9HEMI</name>
<dbReference type="EMBL" id="GECU01004844">
    <property type="protein sequence ID" value="JAT02863.1"/>
    <property type="molecule type" value="Transcribed_RNA"/>
</dbReference>
<proteinExistence type="predicted"/>
<sequence>SIRCEMLRMEEDMDWMQHLEIIQNVDDTVPDSINYPKKMKFSDAPKNMIIVARRVEILAWFLCHLEVSALFIGREFNLTQEDIEDFGEAINNIDEREYKKEIAIGVVLEKLDLSECP</sequence>
<dbReference type="AlphaFoldDB" id="A0A1B6JUL7"/>